<feature type="compositionally biased region" description="Basic and acidic residues" evidence="1">
    <location>
        <begin position="186"/>
        <end position="198"/>
    </location>
</feature>
<evidence type="ECO:0000313" key="2">
    <source>
        <dbReference type="EMBL" id="CCQ90327.1"/>
    </source>
</evidence>
<feature type="region of interest" description="Disordered" evidence="1">
    <location>
        <begin position="186"/>
        <end position="233"/>
    </location>
</feature>
<feature type="compositionally biased region" description="Basic and acidic residues" evidence="1">
    <location>
        <begin position="327"/>
        <end position="343"/>
    </location>
</feature>
<dbReference type="InParanoid" id="M1YXW1"/>
<reference evidence="2 3" key="1">
    <citation type="journal article" date="2013" name="Front. Microbiol.">
        <title>The genome of Nitrospina gracilis illuminates the metabolism and evolution of the major marine nitrite oxidizer.</title>
        <authorList>
            <person name="Luecker S."/>
            <person name="Nowka B."/>
            <person name="Rattei T."/>
            <person name="Spieck E."/>
            <person name="and Daims H."/>
        </authorList>
    </citation>
    <scope>NUCLEOTIDE SEQUENCE [LARGE SCALE GENOMIC DNA]</scope>
    <source>
        <strain evidence="2 3">3/211</strain>
    </source>
</reference>
<sequence length="447" mass="51011">MGFNLLHGIEGDTNDDEQACPAKIKRNVQVFYQIIGQNTDKRQIYRPVKRQLGQNLVDVFGGFRARTDSGNEAAVLLHVVRHFGRVENDRRVEITEEKDRTDENQAVDQITWSQGRRNRLHPWMIDELGDGCREHDDRGRKYRRDDAGSVDLERQVRGLPAIHLSPHHALGVLNWDSPLSPLCKYNEPDHGHHDHRQQQPDQNGKFAGTHQVQRHADRRGQARHDTGENNKRDAVADTALGNLFAQPHDEHRARSQGQHRHHAELPARIGYDRRAAGALHCFQPHRHAGTLDDAQQHRAIPRVLGDFFLALLALLLQLRQMRRNDGEELQDDRRADVGHDAQRKNGQAAQRSARKHVKEPEDRALGLLENFRQGGAINARSRYVRANPVNDQDAKGEEHPAFEFRDPEYVGKTLGATHLKDYDLSSRLLDFLHRCLAELVGVDGDRP</sequence>
<dbReference type="Proteomes" id="UP000011704">
    <property type="component" value="Unassembled WGS sequence"/>
</dbReference>
<dbReference type="HOGENOM" id="CLU_612282_0_0_0"/>
<feature type="compositionally biased region" description="Basic and acidic residues" evidence="1">
    <location>
        <begin position="214"/>
        <end position="233"/>
    </location>
</feature>
<keyword evidence="3" id="KW-1185">Reference proteome</keyword>
<evidence type="ECO:0000256" key="1">
    <source>
        <dbReference type="SAM" id="MobiDB-lite"/>
    </source>
</evidence>
<protein>
    <submittedName>
        <fullName evidence="2">Uncharacterized protein</fullName>
    </submittedName>
</protein>
<name>M1YXW1_NITG3</name>
<dbReference type="EMBL" id="CAQJ01000031">
    <property type="protein sequence ID" value="CCQ90327.1"/>
    <property type="molecule type" value="Genomic_DNA"/>
</dbReference>
<feature type="region of interest" description="Disordered" evidence="1">
    <location>
        <begin position="327"/>
        <end position="359"/>
    </location>
</feature>
<proteinExistence type="predicted"/>
<dbReference type="AlphaFoldDB" id="M1YXW1"/>
<gene>
    <name evidence="2" type="ORF">NITGR_280043</name>
</gene>
<accession>M1YXW1</accession>
<evidence type="ECO:0000313" key="3">
    <source>
        <dbReference type="Proteomes" id="UP000011704"/>
    </source>
</evidence>
<organism evidence="2 3">
    <name type="scientific">Nitrospina gracilis (strain 3/211)</name>
    <dbReference type="NCBI Taxonomy" id="1266370"/>
    <lineage>
        <taxon>Bacteria</taxon>
        <taxon>Pseudomonadati</taxon>
        <taxon>Nitrospinota/Tectimicrobiota group</taxon>
        <taxon>Nitrospinota</taxon>
        <taxon>Nitrospinia</taxon>
        <taxon>Nitrospinales</taxon>
        <taxon>Nitrospinaceae</taxon>
        <taxon>Nitrospina</taxon>
    </lineage>
</organism>
<dbReference type="AntiFam" id="ANF00155">
    <property type="entry name" value="Shadow ORF (opposite secY)"/>
</dbReference>
<comment type="caution">
    <text evidence="2">The sequence shown here is derived from an EMBL/GenBank/DDBJ whole genome shotgun (WGS) entry which is preliminary data.</text>
</comment>